<feature type="coiled-coil region" evidence="6">
    <location>
        <begin position="60"/>
        <end position="87"/>
    </location>
</feature>
<evidence type="ECO:0000256" key="6">
    <source>
        <dbReference type="SAM" id="Coils"/>
    </source>
</evidence>
<dbReference type="InterPro" id="IPR028002">
    <property type="entry name" value="Myb_DNA-bind_5"/>
</dbReference>
<keyword evidence="3" id="KW-0805">Transcription regulation</keyword>
<comment type="subunit">
    <text evidence="1">Self-associates forming complexes of several hundred monomers.</text>
</comment>
<comment type="function">
    <text evidence="5">Involved in transvection phenomena (= synapsis-dependent gene expression), where the synaptic pairing of chromosomes carrying genes with which zeste interacts influences the expression of these genes. Zeste binds to DNA and stimulates transcription from a nearby promoter.</text>
</comment>
<evidence type="ECO:0000256" key="2">
    <source>
        <dbReference type="ARBA" id="ARBA00016807"/>
    </source>
</evidence>
<feature type="domain" description="Myb-like" evidence="8">
    <location>
        <begin position="10"/>
        <end position="80"/>
    </location>
</feature>
<organism evidence="9 10">
    <name type="scientific">Psylliodes chrysocephalus</name>
    <dbReference type="NCBI Taxonomy" id="3402493"/>
    <lineage>
        <taxon>Eukaryota</taxon>
        <taxon>Metazoa</taxon>
        <taxon>Ecdysozoa</taxon>
        <taxon>Arthropoda</taxon>
        <taxon>Hexapoda</taxon>
        <taxon>Insecta</taxon>
        <taxon>Pterygota</taxon>
        <taxon>Neoptera</taxon>
        <taxon>Endopterygota</taxon>
        <taxon>Coleoptera</taxon>
        <taxon>Polyphaga</taxon>
        <taxon>Cucujiformia</taxon>
        <taxon>Chrysomeloidea</taxon>
        <taxon>Chrysomelidae</taxon>
        <taxon>Galerucinae</taxon>
        <taxon>Alticini</taxon>
        <taxon>Psylliodes</taxon>
    </lineage>
</organism>
<dbReference type="EMBL" id="OV651829">
    <property type="protein sequence ID" value="CAH1104457.1"/>
    <property type="molecule type" value="Genomic_DNA"/>
</dbReference>
<dbReference type="Pfam" id="PF13873">
    <property type="entry name" value="Myb_DNA-bind_5"/>
    <property type="match status" value="1"/>
</dbReference>
<protein>
    <recommendedName>
        <fullName evidence="2">Regulatory protein zeste</fullName>
    </recommendedName>
</protein>
<evidence type="ECO:0000256" key="3">
    <source>
        <dbReference type="ARBA" id="ARBA00023015"/>
    </source>
</evidence>
<keyword evidence="4" id="KW-0804">Transcription</keyword>
<evidence type="ECO:0000256" key="1">
    <source>
        <dbReference type="ARBA" id="ARBA00011764"/>
    </source>
</evidence>
<evidence type="ECO:0000256" key="7">
    <source>
        <dbReference type="SAM" id="MobiDB-lite"/>
    </source>
</evidence>
<dbReference type="Proteomes" id="UP001153636">
    <property type="component" value="Chromosome 17"/>
</dbReference>
<evidence type="ECO:0000256" key="5">
    <source>
        <dbReference type="ARBA" id="ARBA00025466"/>
    </source>
</evidence>
<name>A0A9P0CJB8_9CUCU</name>
<sequence>MELTGIKRKREPNFTAKEEIILIICVKKHIKIVENKTTDAINNAEKLRGWEKIYKDFNQNNDRHRSVKALKEKYENLKKRAKKVFAEEKIYNKGTGGGPYKDFGITDVDLQLKEILGKRLEGNSEENSNTEIQTSCNVVDYEFEKELDANENEEFVQFTAWDHNYDQPSTSTANENLLQPSTSTANVNVPRGPISRMFLEDKTNSKDECNEGKHSRETEVETVSKEQSYFKKMNVNSIRTPVSINLKRTPISSNVPRTATGNRFRQTDPLKTKLGDWANSKSELVDLQKKHIQEEHDIKIKHLEKKIV</sequence>
<keyword evidence="10" id="KW-1185">Reference proteome</keyword>
<dbReference type="AlphaFoldDB" id="A0A9P0CJB8"/>
<feature type="compositionally biased region" description="Polar residues" evidence="7">
    <location>
        <begin position="166"/>
        <end position="187"/>
    </location>
</feature>
<dbReference type="SMART" id="SM00717">
    <property type="entry name" value="SANT"/>
    <property type="match status" value="1"/>
</dbReference>
<reference evidence="9" key="1">
    <citation type="submission" date="2022-01" db="EMBL/GenBank/DDBJ databases">
        <authorList>
            <person name="King R."/>
        </authorList>
    </citation>
    <scope>NUCLEOTIDE SEQUENCE</scope>
</reference>
<keyword evidence="6" id="KW-0175">Coiled coil</keyword>
<gene>
    <name evidence="9" type="ORF">PSYICH_LOCUS5462</name>
</gene>
<evidence type="ECO:0000313" key="10">
    <source>
        <dbReference type="Proteomes" id="UP001153636"/>
    </source>
</evidence>
<accession>A0A9P0CJB8</accession>
<feature type="region of interest" description="Disordered" evidence="7">
    <location>
        <begin position="166"/>
        <end position="193"/>
    </location>
</feature>
<dbReference type="PANTHER" id="PTHR21411">
    <property type="entry name" value="APONTIC"/>
    <property type="match status" value="1"/>
</dbReference>
<dbReference type="OrthoDB" id="6783481at2759"/>
<proteinExistence type="predicted"/>
<dbReference type="PANTHER" id="PTHR21411:SF0">
    <property type="entry name" value="REGULATORY PROTEIN ZESTE"/>
    <property type="match status" value="1"/>
</dbReference>
<evidence type="ECO:0000256" key="4">
    <source>
        <dbReference type="ARBA" id="ARBA00023163"/>
    </source>
</evidence>
<dbReference type="InterPro" id="IPR001005">
    <property type="entry name" value="SANT/Myb"/>
</dbReference>
<evidence type="ECO:0000259" key="8">
    <source>
        <dbReference type="SMART" id="SM00717"/>
    </source>
</evidence>
<evidence type="ECO:0000313" key="9">
    <source>
        <dbReference type="EMBL" id="CAH1104457.1"/>
    </source>
</evidence>